<sequence length="512" mass="57917">MNSTIVPGSPVSAMLRHPFIGIIACNILLGNVWTTVEECELLCGVGSYPYEMWEVINAVTTWMLPLFVLVGNVQFSTFQLEASWRRGGGWAWVRDAVLSHIFIACHLLGNPIDYIWSHLERLQDMRQTRLQAEGDYNRPIICIALQDFDSEDIGNIRAALENQLDATVGSRKQAKRRARLLAACQHSAFLLAHTRISSTRRSAVAVIAYSVALFTSLSSAMAQNPLPVHTPHTLALRELYYWLIMAVAVSSSTGAFPTEYTEWAALKPVIDVVKKRKTTLGRVVSLEGGSYGHRPQKKMNRESFPRLTVAMLSVGVAWVFSFIMSWITPTQGLGCRNFVEIGYLCTWIVNFFFSYFIQQMAKHKWPWWVLASDVIVAVPSILCLFLAWQGWFNSCKCWGAFWTLRQAQHHDPSSLAEQELQLKPWYFGLIAAALCLQGLISVGVLLFYGEELRLIYGRSEGFLQYMARSSPSKDQSEKVYPVNENEQRQERQSVDVQQLETANEGSRLMEPV</sequence>
<evidence type="ECO:0000256" key="1">
    <source>
        <dbReference type="SAM" id="MobiDB-lite"/>
    </source>
</evidence>
<evidence type="ECO:0000313" key="3">
    <source>
        <dbReference type="EMBL" id="KAF2094694.1"/>
    </source>
</evidence>
<reference evidence="3" key="1">
    <citation type="journal article" date="2020" name="Stud. Mycol.">
        <title>101 Dothideomycetes genomes: a test case for predicting lifestyles and emergence of pathogens.</title>
        <authorList>
            <person name="Haridas S."/>
            <person name="Albert R."/>
            <person name="Binder M."/>
            <person name="Bloem J."/>
            <person name="Labutti K."/>
            <person name="Salamov A."/>
            <person name="Andreopoulos B."/>
            <person name="Baker S."/>
            <person name="Barry K."/>
            <person name="Bills G."/>
            <person name="Bluhm B."/>
            <person name="Cannon C."/>
            <person name="Castanera R."/>
            <person name="Culley D."/>
            <person name="Daum C."/>
            <person name="Ezra D."/>
            <person name="Gonzalez J."/>
            <person name="Henrissat B."/>
            <person name="Kuo A."/>
            <person name="Liang C."/>
            <person name="Lipzen A."/>
            <person name="Lutzoni F."/>
            <person name="Magnuson J."/>
            <person name="Mondo S."/>
            <person name="Nolan M."/>
            <person name="Ohm R."/>
            <person name="Pangilinan J."/>
            <person name="Park H.-J."/>
            <person name="Ramirez L."/>
            <person name="Alfaro M."/>
            <person name="Sun H."/>
            <person name="Tritt A."/>
            <person name="Yoshinaga Y."/>
            <person name="Zwiers L.-H."/>
            <person name="Turgeon B."/>
            <person name="Goodwin S."/>
            <person name="Spatafora J."/>
            <person name="Crous P."/>
            <person name="Grigoriev I."/>
        </authorList>
    </citation>
    <scope>NUCLEOTIDE SEQUENCE</scope>
    <source>
        <strain evidence="3">CBS 133067</strain>
    </source>
</reference>
<feature type="region of interest" description="Disordered" evidence="1">
    <location>
        <begin position="470"/>
        <end position="512"/>
    </location>
</feature>
<dbReference type="EMBL" id="ML978133">
    <property type="protein sequence ID" value="KAF2094694.1"/>
    <property type="molecule type" value="Genomic_DNA"/>
</dbReference>
<keyword evidence="2" id="KW-0812">Transmembrane</keyword>
<feature type="transmembrane region" description="Helical" evidence="2">
    <location>
        <begin position="341"/>
        <end position="358"/>
    </location>
</feature>
<evidence type="ECO:0000313" key="4">
    <source>
        <dbReference type="Proteomes" id="UP000799772"/>
    </source>
</evidence>
<name>A0A9P4I6C1_9PEZI</name>
<feature type="transmembrane region" description="Helical" evidence="2">
    <location>
        <begin position="202"/>
        <end position="219"/>
    </location>
</feature>
<feature type="transmembrane region" description="Helical" evidence="2">
    <location>
        <begin position="239"/>
        <end position="257"/>
    </location>
</feature>
<feature type="transmembrane region" description="Helical" evidence="2">
    <location>
        <begin position="55"/>
        <end position="75"/>
    </location>
</feature>
<feature type="transmembrane region" description="Helical" evidence="2">
    <location>
        <begin position="307"/>
        <end position="329"/>
    </location>
</feature>
<protein>
    <submittedName>
        <fullName evidence="3">Uncharacterized protein</fullName>
    </submittedName>
</protein>
<dbReference type="Proteomes" id="UP000799772">
    <property type="component" value="Unassembled WGS sequence"/>
</dbReference>
<proteinExistence type="predicted"/>
<feature type="compositionally biased region" description="Polar residues" evidence="1">
    <location>
        <begin position="494"/>
        <end position="504"/>
    </location>
</feature>
<keyword evidence="2" id="KW-1133">Transmembrane helix</keyword>
<evidence type="ECO:0000256" key="2">
    <source>
        <dbReference type="SAM" id="Phobius"/>
    </source>
</evidence>
<comment type="caution">
    <text evidence="3">The sequence shown here is derived from an EMBL/GenBank/DDBJ whole genome shotgun (WGS) entry which is preliminary data.</text>
</comment>
<organism evidence="3 4">
    <name type="scientific">Rhizodiscina lignyota</name>
    <dbReference type="NCBI Taxonomy" id="1504668"/>
    <lineage>
        <taxon>Eukaryota</taxon>
        <taxon>Fungi</taxon>
        <taxon>Dikarya</taxon>
        <taxon>Ascomycota</taxon>
        <taxon>Pezizomycotina</taxon>
        <taxon>Dothideomycetes</taxon>
        <taxon>Pleosporomycetidae</taxon>
        <taxon>Aulographales</taxon>
        <taxon>Rhizodiscinaceae</taxon>
        <taxon>Rhizodiscina</taxon>
    </lineage>
</organism>
<keyword evidence="4" id="KW-1185">Reference proteome</keyword>
<feature type="transmembrane region" description="Helical" evidence="2">
    <location>
        <begin position="365"/>
        <end position="388"/>
    </location>
</feature>
<keyword evidence="2" id="KW-0472">Membrane</keyword>
<accession>A0A9P4I6C1</accession>
<dbReference type="AlphaFoldDB" id="A0A9P4I6C1"/>
<feature type="transmembrane region" description="Helical" evidence="2">
    <location>
        <begin position="425"/>
        <end position="448"/>
    </location>
</feature>
<dbReference type="OrthoDB" id="3010248at2759"/>
<gene>
    <name evidence="3" type="ORF">NA57DRAFT_79866</name>
</gene>